<evidence type="ECO:0000313" key="3">
    <source>
        <dbReference type="Proteomes" id="UP000279600"/>
    </source>
</evidence>
<feature type="repeat" description="TPR" evidence="1">
    <location>
        <begin position="215"/>
        <end position="248"/>
    </location>
</feature>
<keyword evidence="1" id="KW-0802">TPR repeat</keyword>
<keyword evidence="3" id="KW-1185">Reference proteome</keyword>
<evidence type="ECO:0000256" key="1">
    <source>
        <dbReference type="PROSITE-ProRule" id="PRU00339"/>
    </source>
</evidence>
<evidence type="ECO:0000313" key="2">
    <source>
        <dbReference type="EMBL" id="AZQ44144.1"/>
    </source>
</evidence>
<accession>A0A3S9MYF2</accession>
<dbReference type="EMBL" id="CP034549">
    <property type="protein sequence ID" value="AZQ44144.1"/>
    <property type="molecule type" value="Genomic_DNA"/>
</dbReference>
<dbReference type="KEGG" id="noj:EJ995_07835"/>
<dbReference type="RefSeq" id="WP_126447291.1">
    <property type="nucleotide sequence ID" value="NZ_CP034549.1"/>
</dbReference>
<dbReference type="PROSITE" id="PS50005">
    <property type="entry name" value="TPR"/>
    <property type="match status" value="1"/>
</dbReference>
<protein>
    <submittedName>
        <fullName evidence="2">Uncharacterized protein</fullName>
    </submittedName>
</protein>
<gene>
    <name evidence="2" type="ORF">EJ995_07835</name>
</gene>
<reference evidence="2 3" key="1">
    <citation type="submission" date="2018-12" db="EMBL/GenBank/DDBJ databases">
        <title>Complete genome of Nonlabens sp. MJ115.</title>
        <authorList>
            <person name="Choi H.S."/>
            <person name="Jung J."/>
        </authorList>
    </citation>
    <scope>NUCLEOTIDE SEQUENCE [LARGE SCALE GENOMIC DNA]</scope>
    <source>
        <strain evidence="2 3">MJ115</strain>
    </source>
</reference>
<dbReference type="InterPro" id="IPR019734">
    <property type="entry name" value="TPR_rpt"/>
</dbReference>
<sequence length="431" mass="49179">MKNLIIILILMLFITSCGDRNVDVASSTITAAEDYQEYLENDNTSEIEAFKQEVDFLREVVTEDSTRIVVMSQLAGKLDRLFDLTGEVDYLNESVSFRENVTQKTYIKPENAKRNLAQAYIKQHRFKKADSLMKSFTANYASKESQFVQFDIAMELGEYQTAQLLLDSLRNTGDYNYLIRAAKWNDHDGNLENTINLMEQAKQLADESGSQSRQLWSYSNIADYYGHNGQLEDSYEHYLKTLELDPGNTYALKGISWLVYSNDRDPDQALEILTTLKERHPLPDYNLEMAEVYEYKDASQTADSLRAVFLSQVSDPGYGDMYNAYKIEELIAAGESQQAVDLARLEITNRATPETYDLLGYALLSNDEAAAALENHKKYVIGKTYEPVAQLHTAQILKANNMNEMVEKLKKELLETEYELGPVTYKQIQAL</sequence>
<dbReference type="PROSITE" id="PS51257">
    <property type="entry name" value="PROKAR_LIPOPROTEIN"/>
    <property type="match status" value="1"/>
</dbReference>
<dbReference type="OrthoDB" id="1399920at2"/>
<dbReference type="Gene3D" id="1.25.40.10">
    <property type="entry name" value="Tetratricopeptide repeat domain"/>
    <property type="match status" value="1"/>
</dbReference>
<name>A0A3S9MYF2_9FLAO</name>
<dbReference type="SUPFAM" id="SSF48452">
    <property type="entry name" value="TPR-like"/>
    <property type="match status" value="1"/>
</dbReference>
<organism evidence="2 3">
    <name type="scientific">Nonlabens ponticola</name>
    <dbReference type="NCBI Taxonomy" id="2496866"/>
    <lineage>
        <taxon>Bacteria</taxon>
        <taxon>Pseudomonadati</taxon>
        <taxon>Bacteroidota</taxon>
        <taxon>Flavobacteriia</taxon>
        <taxon>Flavobacteriales</taxon>
        <taxon>Flavobacteriaceae</taxon>
        <taxon>Nonlabens</taxon>
    </lineage>
</organism>
<proteinExistence type="predicted"/>
<dbReference type="InterPro" id="IPR011990">
    <property type="entry name" value="TPR-like_helical_dom_sf"/>
</dbReference>
<dbReference type="AlphaFoldDB" id="A0A3S9MYF2"/>
<dbReference type="Proteomes" id="UP000279600">
    <property type="component" value="Chromosome"/>
</dbReference>